<dbReference type="InterPro" id="IPR013105">
    <property type="entry name" value="TPR_2"/>
</dbReference>
<accession>A0A0S1SM14</accession>
<organism evidence="4 5">
    <name type="scientific">Candidatus Peribacter riflensis</name>
    <dbReference type="NCBI Taxonomy" id="1735162"/>
    <lineage>
        <taxon>Bacteria</taxon>
        <taxon>Candidatus Peregrinibacteriota</taxon>
        <taxon>Candidatus Peribacteria</taxon>
        <taxon>Candidatus Peribacterales</taxon>
        <taxon>Candidatus Peribacteraceae</taxon>
        <taxon>Candidatus Peribacter</taxon>
    </lineage>
</organism>
<name>A0A0S1SK33_9BACT</name>
<accession>A0A0S1ST52</accession>
<reference evidence="4 5" key="2">
    <citation type="journal article" date="2016" name="PeerJ">
        <title>Analysis of five complete genome sequences for members of the class Peribacteria in the recently recognized Peregrinibacteria bacterial phylum.</title>
        <authorList>
            <person name="Anantharaman K."/>
            <person name="Brown C.T."/>
            <person name="Burstein D."/>
            <person name="Castelle C.J."/>
            <person name="Probst A.J."/>
            <person name="Thomas B.C."/>
            <person name="Williams K.H."/>
            <person name="Banfield J.F."/>
        </authorList>
    </citation>
    <scope>NUCLEOTIDE SEQUENCE [LARGE SCALE GENOMIC DNA]</scope>
    <source>
        <strain evidence="4">RIFOXYD1_FULL_PER-ii_59_16</strain>
    </source>
</reference>
<accession>A0A0S1SM78</accession>
<dbReference type="STRING" id="1735162.PeribacterB2_0913"/>
<sequence length="198" mass="22416">MQAPHSSDTLQRLERAEQLKLTCKHEDALKILEELLIEDPENVPALEEVADNELSLGHFSRAERAARRAVAIGQKSYTGHYILGYLRSQEEKWDSALKELKIANTLSPNNAEILRCLGWVLFNVGQRAQGVVTLERALNLDQENPLTLCDLGSAYLQARNLRKARALFQRALELDPENGRAKECVLMAERLLKTTERK</sequence>
<keyword evidence="1" id="KW-0677">Repeat</keyword>
<evidence type="ECO:0000256" key="3">
    <source>
        <dbReference type="PROSITE-ProRule" id="PRU00339"/>
    </source>
</evidence>
<evidence type="ECO:0000256" key="2">
    <source>
        <dbReference type="ARBA" id="ARBA00022803"/>
    </source>
</evidence>
<protein>
    <submittedName>
        <fullName evidence="4">Uncharacterized protein</fullName>
    </submittedName>
</protein>
<dbReference type="EMBL" id="CP013065">
    <property type="protein sequence ID" value="ALM13578.1"/>
    <property type="molecule type" value="Genomic_DNA"/>
</dbReference>
<dbReference type="KEGG" id="prf:PeribacterA2_0911"/>
<dbReference type="PROSITE" id="PS50005">
    <property type="entry name" value="TPR"/>
    <property type="match status" value="1"/>
</dbReference>
<dbReference type="SMART" id="SM00028">
    <property type="entry name" value="TPR"/>
    <property type="match status" value="4"/>
</dbReference>
<gene>
    <name evidence="4" type="ORF">PeribacterD1_0911</name>
</gene>
<keyword evidence="2 3" id="KW-0802">TPR repeat</keyword>
<evidence type="ECO:0000313" key="5">
    <source>
        <dbReference type="Proteomes" id="UP000069135"/>
    </source>
</evidence>
<dbReference type="Pfam" id="PF13432">
    <property type="entry name" value="TPR_16"/>
    <property type="match status" value="1"/>
</dbReference>
<accession>A0A0S1SW65</accession>
<evidence type="ECO:0000256" key="1">
    <source>
        <dbReference type="ARBA" id="ARBA00022737"/>
    </source>
</evidence>
<dbReference type="Proteomes" id="UP000069135">
    <property type="component" value="Chromosome"/>
</dbReference>
<dbReference type="InterPro" id="IPR019734">
    <property type="entry name" value="TPR_rpt"/>
</dbReference>
<dbReference type="SUPFAM" id="SSF48452">
    <property type="entry name" value="TPR-like"/>
    <property type="match status" value="1"/>
</dbReference>
<evidence type="ECO:0000313" key="4">
    <source>
        <dbReference type="EMBL" id="ALM13578.1"/>
    </source>
</evidence>
<dbReference type="PANTHER" id="PTHR12558">
    <property type="entry name" value="CELL DIVISION CYCLE 16,23,27"/>
    <property type="match status" value="1"/>
</dbReference>
<dbReference type="AlphaFoldDB" id="A0A0S1SK33"/>
<dbReference type="InterPro" id="IPR011990">
    <property type="entry name" value="TPR-like_helical_dom_sf"/>
</dbReference>
<dbReference type="PROSITE" id="PS50293">
    <property type="entry name" value="TPR_REGION"/>
    <property type="match status" value="1"/>
</dbReference>
<proteinExistence type="predicted"/>
<accession>A0A0S1SK33</accession>
<reference evidence="5" key="1">
    <citation type="submission" date="2015-10" db="EMBL/GenBank/DDBJ databases">
        <title>Analysis of five complete genome sequences for members of the class Peribacteria in the recently recognized Peregrinibacteria bacterial phylum.</title>
        <authorList>
            <person name="Anantharaman K."/>
            <person name="Brown C.T."/>
            <person name="Burstein D."/>
            <person name="Castelle C.J."/>
            <person name="Probst A.J."/>
            <person name="Thomas B.C."/>
            <person name="Williams K.H."/>
            <person name="Banfield J.F."/>
        </authorList>
    </citation>
    <scope>NUCLEOTIDE SEQUENCE [LARGE SCALE GENOMIC DNA]</scope>
</reference>
<dbReference type="Gene3D" id="1.25.40.10">
    <property type="entry name" value="Tetratricopeptide repeat domain"/>
    <property type="match status" value="1"/>
</dbReference>
<dbReference type="PANTHER" id="PTHR12558:SF13">
    <property type="entry name" value="CELL DIVISION CYCLE PROTEIN 27 HOMOLOG"/>
    <property type="match status" value="1"/>
</dbReference>
<dbReference type="Pfam" id="PF07719">
    <property type="entry name" value="TPR_2"/>
    <property type="match status" value="1"/>
</dbReference>
<feature type="repeat" description="TPR" evidence="3">
    <location>
        <begin position="145"/>
        <end position="178"/>
    </location>
</feature>